<comment type="caution">
    <text evidence="2">The sequence shown here is derived from an EMBL/GenBank/DDBJ whole genome shotgun (WGS) entry which is preliminary data.</text>
</comment>
<dbReference type="Proteomes" id="UP000054995">
    <property type="component" value="Unassembled WGS sequence"/>
</dbReference>
<sequence length="138" mass="14668">MITTDHDSKQHQLPCATTASKQLIFSVLVVQGFSLIGLVLCSIGLRVFLPDVVNGRRSGKAELIMNHDAVSFGYNLKIKYGSAEARGSPGLCAAACLPRKRVGGCKVNSDGDNPDEKNKAVAEPSAETADLLHVIGIY</sequence>
<evidence type="ECO:0000256" key="1">
    <source>
        <dbReference type="SAM" id="Phobius"/>
    </source>
</evidence>
<organism evidence="2 3">
    <name type="scientific">Trichinella pseudospiralis</name>
    <name type="common">Parasitic roundworm</name>
    <dbReference type="NCBI Taxonomy" id="6337"/>
    <lineage>
        <taxon>Eukaryota</taxon>
        <taxon>Metazoa</taxon>
        <taxon>Ecdysozoa</taxon>
        <taxon>Nematoda</taxon>
        <taxon>Enoplea</taxon>
        <taxon>Dorylaimia</taxon>
        <taxon>Trichinellida</taxon>
        <taxon>Trichinellidae</taxon>
        <taxon>Trichinella</taxon>
    </lineage>
</organism>
<name>A0A0V1FN38_TRIPS</name>
<dbReference type="EMBL" id="JYDT01000055">
    <property type="protein sequence ID" value="KRY87440.1"/>
    <property type="molecule type" value="Genomic_DNA"/>
</dbReference>
<dbReference type="OrthoDB" id="5920734at2759"/>
<accession>A0A0V1FN38</accession>
<proteinExistence type="predicted"/>
<keyword evidence="1" id="KW-1133">Transmembrane helix</keyword>
<evidence type="ECO:0000313" key="2">
    <source>
        <dbReference type="EMBL" id="KRY87440.1"/>
    </source>
</evidence>
<protein>
    <submittedName>
        <fullName evidence="2">Uncharacterized protein</fullName>
    </submittedName>
</protein>
<keyword evidence="1" id="KW-0472">Membrane</keyword>
<dbReference type="AlphaFoldDB" id="A0A0V1FN38"/>
<keyword evidence="1" id="KW-0812">Transmembrane</keyword>
<reference evidence="2 3" key="1">
    <citation type="submission" date="2015-01" db="EMBL/GenBank/DDBJ databases">
        <title>Evolution of Trichinella species and genotypes.</title>
        <authorList>
            <person name="Korhonen P.K."/>
            <person name="Edoardo P."/>
            <person name="Giuseppe L.R."/>
            <person name="Gasser R.B."/>
        </authorList>
    </citation>
    <scope>NUCLEOTIDE SEQUENCE [LARGE SCALE GENOMIC DNA]</scope>
    <source>
        <strain evidence="2">ISS470</strain>
    </source>
</reference>
<gene>
    <name evidence="2" type="ORF">T4D_12101</name>
</gene>
<feature type="transmembrane region" description="Helical" evidence="1">
    <location>
        <begin position="23"/>
        <end position="49"/>
    </location>
</feature>
<keyword evidence="3" id="KW-1185">Reference proteome</keyword>
<evidence type="ECO:0000313" key="3">
    <source>
        <dbReference type="Proteomes" id="UP000054995"/>
    </source>
</evidence>